<sequence length="404" mass="44931">MTARFSSVTAYIQDAFLLSFVFLFIDAGARFPLVLIWLGLVLASALTAAAVSWRKPYNPAPVLIAAGLVMALSVFAGVTVGTFIVLTIISLYRLHARFSEIEDKSSGESPFIIMYLVIFTIALILSIFNPLGSSQLLLFPVAAAAIIFYTVSRLLYRYFAARQEGAKFWQALAGSAGIIAISGAVAFVVYLLADEARQLAGTIFGGILAVVLWPFAGVLNWLVNIVNGLSNEEEMQDNLSNMEQQAEQTEDIPYSQGAMEFDYTIIAGIGIVLAVIIGILLIRKIKPDLANQKEESIAEVIRFSEVADKTQEPKPARGYDLVDIHEIRKAFREFETQATEAEKGRMEHETVREWAQREELPFTEFFFKTYDKVRYSDGLIAASEASPFVEELEKINKNFFRENV</sequence>
<reference evidence="2 3" key="1">
    <citation type="submission" date="2018-06" db="EMBL/GenBank/DDBJ databases">
        <title>The draft genome sequences of strains SCU63 and S1.</title>
        <authorList>
            <person name="Gan L."/>
        </authorList>
    </citation>
    <scope>NUCLEOTIDE SEQUENCE [LARGE SCALE GENOMIC DNA]</scope>
    <source>
        <strain evidence="2 3">SCU63</strain>
    </source>
</reference>
<dbReference type="AlphaFoldDB" id="A0A365L231"/>
<feature type="transmembrane region" description="Helical" evidence="1">
    <location>
        <begin position="112"/>
        <end position="129"/>
    </location>
</feature>
<keyword evidence="1" id="KW-1133">Transmembrane helix</keyword>
<feature type="transmembrane region" description="Helical" evidence="1">
    <location>
        <begin position="263"/>
        <end position="282"/>
    </location>
</feature>
<evidence type="ECO:0000313" key="2">
    <source>
        <dbReference type="EMBL" id="RAZ79442.1"/>
    </source>
</evidence>
<name>A0A365L231_9BACL</name>
<gene>
    <name evidence="2" type="ORF">DP120_07470</name>
</gene>
<protein>
    <recommendedName>
        <fullName evidence="4">DUF4129 domain-containing protein</fullName>
    </recommendedName>
</protein>
<evidence type="ECO:0000313" key="3">
    <source>
        <dbReference type="Proteomes" id="UP000251002"/>
    </source>
</evidence>
<organism evidence="2 3">
    <name type="scientific">Planococcus halotolerans</name>
    <dbReference type="NCBI Taxonomy" id="2233542"/>
    <lineage>
        <taxon>Bacteria</taxon>
        <taxon>Bacillati</taxon>
        <taxon>Bacillota</taxon>
        <taxon>Bacilli</taxon>
        <taxon>Bacillales</taxon>
        <taxon>Caryophanaceae</taxon>
        <taxon>Planococcus</taxon>
    </lineage>
</organism>
<proteinExistence type="predicted"/>
<feature type="transmembrane region" description="Helical" evidence="1">
    <location>
        <begin position="168"/>
        <end position="192"/>
    </location>
</feature>
<evidence type="ECO:0008006" key="4">
    <source>
        <dbReference type="Google" id="ProtNLM"/>
    </source>
</evidence>
<feature type="transmembrane region" description="Helical" evidence="1">
    <location>
        <begin position="31"/>
        <end position="51"/>
    </location>
</feature>
<dbReference type="Proteomes" id="UP000251002">
    <property type="component" value="Unassembled WGS sequence"/>
</dbReference>
<feature type="transmembrane region" description="Helical" evidence="1">
    <location>
        <begin position="63"/>
        <end position="92"/>
    </location>
</feature>
<keyword evidence="3" id="KW-1185">Reference proteome</keyword>
<feature type="transmembrane region" description="Helical" evidence="1">
    <location>
        <begin position="136"/>
        <end position="156"/>
    </location>
</feature>
<accession>A0A365L231</accession>
<dbReference type="RefSeq" id="WP_112223012.1">
    <property type="nucleotide sequence ID" value="NZ_CP196859.1"/>
</dbReference>
<feature type="transmembrane region" description="Helical" evidence="1">
    <location>
        <begin position="7"/>
        <end position="25"/>
    </location>
</feature>
<dbReference type="EMBL" id="QLZR01000002">
    <property type="protein sequence ID" value="RAZ79442.1"/>
    <property type="molecule type" value="Genomic_DNA"/>
</dbReference>
<comment type="caution">
    <text evidence="2">The sequence shown here is derived from an EMBL/GenBank/DDBJ whole genome shotgun (WGS) entry which is preliminary data.</text>
</comment>
<feature type="transmembrane region" description="Helical" evidence="1">
    <location>
        <begin position="199"/>
        <end position="223"/>
    </location>
</feature>
<evidence type="ECO:0000256" key="1">
    <source>
        <dbReference type="SAM" id="Phobius"/>
    </source>
</evidence>
<keyword evidence="1" id="KW-0812">Transmembrane</keyword>
<keyword evidence="1" id="KW-0472">Membrane</keyword>